<dbReference type="InterPro" id="IPR037131">
    <property type="entry name" value="Homeo_prospero_dom_sf"/>
</dbReference>
<feature type="region of interest" description="Disordered" evidence="7">
    <location>
        <begin position="111"/>
        <end position="139"/>
    </location>
</feature>
<dbReference type="InParanoid" id="H2ZF07"/>
<keyword evidence="3" id="KW-0238">DNA-binding</keyword>
<dbReference type="GO" id="GO:0048468">
    <property type="term" value="P:cell development"/>
    <property type="evidence" value="ECO:0007669"/>
    <property type="project" value="UniProtKB-ARBA"/>
</dbReference>
<dbReference type="PANTHER" id="PTHR12198:SF0">
    <property type="entry name" value="HOMEOBOX PROTEIN PROSPERO"/>
    <property type="match status" value="1"/>
</dbReference>
<keyword evidence="2" id="KW-0805">Transcription regulation</keyword>
<keyword evidence="6" id="KW-0539">Nucleus</keyword>
<proteinExistence type="predicted"/>
<dbReference type="GO" id="GO:0000978">
    <property type="term" value="F:RNA polymerase II cis-regulatory region sequence-specific DNA binding"/>
    <property type="evidence" value="ECO:0007669"/>
    <property type="project" value="TreeGrafter"/>
</dbReference>
<dbReference type="Gene3D" id="1.10.10.500">
    <property type="entry name" value="Homeo-prospero domain"/>
    <property type="match status" value="1"/>
</dbReference>
<accession>H2ZF07</accession>
<dbReference type="GO" id="GO:0000981">
    <property type="term" value="F:DNA-binding transcription factor activity, RNA polymerase II-specific"/>
    <property type="evidence" value="ECO:0007669"/>
    <property type="project" value="TreeGrafter"/>
</dbReference>
<dbReference type="PROSITE" id="PS51818">
    <property type="entry name" value="HOMEO_PROSPERO"/>
    <property type="match status" value="1"/>
</dbReference>
<feature type="compositionally biased region" description="Polar residues" evidence="7">
    <location>
        <begin position="1"/>
        <end position="21"/>
    </location>
</feature>
<dbReference type="Proteomes" id="UP000007875">
    <property type="component" value="Unassembled WGS sequence"/>
</dbReference>
<evidence type="ECO:0000256" key="1">
    <source>
        <dbReference type="ARBA" id="ARBA00004123"/>
    </source>
</evidence>
<name>H2ZF07_CIOSA</name>
<evidence type="ECO:0000256" key="2">
    <source>
        <dbReference type="ARBA" id="ARBA00023015"/>
    </source>
</evidence>
<evidence type="ECO:0000313" key="9">
    <source>
        <dbReference type="Ensembl" id="ENSCSAVP00000016173.1"/>
    </source>
</evidence>
<dbReference type="InterPro" id="IPR009057">
    <property type="entry name" value="Homeodomain-like_sf"/>
</dbReference>
<keyword evidence="5" id="KW-0804">Transcription</keyword>
<dbReference type="AlphaFoldDB" id="H2ZF07"/>
<dbReference type="InterPro" id="IPR039350">
    <property type="entry name" value="Prospero_homeodomain"/>
</dbReference>
<evidence type="ECO:0000256" key="4">
    <source>
        <dbReference type="ARBA" id="ARBA00023155"/>
    </source>
</evidence>
<evidence type="ECO:0000259" key="8">
    <source>
        <dbReference type="PROSITE" id="PS51818"/>
    </source>
</evidence>
<evidence type="ECO:0000256" key="3">
    <source>
        <dbReference type="ARBA" id="ARBA00023125"/>
    </source>
</evidence>
<dbReference type="Pfam" id="PF05044">
    <property type="entry name" value="HPD"/>
    <property type="match status" value="1"/>
</dbReference>
<evidence type="ECO:0000256" key="6">
    <source>
        <dbReference type="ARBA" id="ARBA00023242"/>
    </source>
</evidence>
<dbReference type="HOGENOM" id="CLU_1431058_0_0_1"/>
<dbReference type="SUPFAM" id="SSF46689">
    <property type="entry name" value="Homeodomain-like"/>
    <property type="match status" value="1"/>
</dbReference>
<reference evidence="9" key="3">
    <citation type="submission" date="2025-09" db="UniProtKB">
        <authorList>
            <consortium name="Ensembl"/>
        </authorList>
    </citation>
    <scope>IDENTIFICATION</scope>
</reference>
<organism evidence="9 10">
    <name type="scientific">Ciona savignyi</name>
    <name type="common">Pacific transparent sea squirt</name>
    <dbReference type="NCBI Taxonomy" id="51511"/>
    <lineage>
        <taxon>Eukaryota</taxon>
        <taxon>Metazoa</taxon>
        <taxon>Chordata</taxon>
        <taxon>Tunicata</taxon>
        <taxon>Ascidiacea</taxon>
        <taxon>Phlebobranchia</taxon>
        <taxon>Cionidae</taxon>
        <taxon>Ciona</taxon>
    </lineage>
</organism>
<reference evidence="9" key="2">
    <citation type="submission" date="2025-08" db="UniProtKB">
        <authorList>
            <consortium name="Ensembl"/>
        </authorList>
    </citation>
    <scope>IDENTIFICATION</scope>
</reference>
<dbReference type="PANTHER" id="PTHR12198">
    <property type="entry name" value="HOMEOBOX PROTEIN PROSPERO/PROX-1/CEH-26"/>
    <property type="match status" value="1"/>
</dbReference>
<dbReference type="Ensembl" id="ENSCSAVT00000016354.1">
    <property type="protein sequence ID" value="ENSCSAVP00000016173.1"/>
    <property type="gene ID" value="ENSCSAVG00000009510.1"/>
</dbReference>
<evidence type="ECO:0000256" key="5">
    <source>
        <dbReference type="ARBA" id="ARBA00023163"/>
    </source>
</evidence>
<sequence>MKHPPQNQHPSTESESIQTEAMSLVTRPGHRTSEKSADECMERKGWRIQLLSSDTLDLTPPVTSSITRSPPGPVYNEYRLADIAVRPTTQLNTSRAPGTSSQTLQSTFHGRMEKNGLGSTNNNHSDDQDTHDGNVLQKNTDNSFQFGTVTEQYMIGVGLTAQHLKKSKLMFFFTRYPCVTTLKSYFSDVQ</sequence>
<reference evidence="10" key="1">
    <citation type="submission" date="2003-08" db="EMBL/GenBank/DDBJ databases">
        <authorList>
            <person name="Birren B."/>
            <person name="Nusbaum C."/>
            <person name="Abebe A."/>
            <person name="Abouelleil A."/>
            <person name="Adekoya E."/>
            <person name="Ait-zahra M."/>
            <person name="Allen N."/>
            <person name="Allen T."/>
            <person name="An P."/>
            <person name="Anderson M."/>
            <person name="Anderson S."/>
            <person name="Arachchi H."/>
            <person name="Armbruster J."/>
            <person name="Bachantsang P."/>
            <person name="Baldwin J."/>
            <person name="Barry A."/>
            <person name="Bayul T."/>
            <person name="Blitshsteyn B."/>
            <person name="Bloom T."/>
            <person name="Blye J."/>
            <person name="Boguslavskiy L."/>
            <person name="Borowsky M."/>
            <person name="Boukhgalter B."/>
            <person name="Brunache A."/>
            <person name="Butler J."/>
            <person name="Calixte N."/>
            <person name="Calvo S."/>
            <person name="Camarata J."/>
            <person name="Campo K."/>
            <person name="Chang J."/>
            <person name="Cheshatsang Y."/>
            <person name="Citroen M."/>
            <person name="Collymore A."/>
            <person name="Considine T."/>
            <person name="Cook A."/>
            <person name="Cooke P."/>
            <person name="Corum B."/>
            <person name="Cuomo C."/>
            <person name="David R."/>
            <person name="Dawoe T."/>
            <person name="Degray S."/>
            <person name="Dodge S."/>
            <person name="Dooley K."/>
            <person name="Dorje P."/>
            <person name="Dorjee K."/>
            <person name="Dorris L."/>
            <person name="Duffey N."/>
            <person name="Dupes A."/>
            <person name="Elkins T."/>
            <person name="Engels R."/>
            <person name="Erickson J."/>
            <person name="Farina A."/>
            <person name="Faro S."/>
            <person name="Ferreira P."/>
            <person name="Fischer H."/>
            <person name="Fitzgerald M."/>
            <person name="Foley K."/>
            <person name="Gage D."/>
            <person name="Galagan J."/>
            <person name="Gearin G."/>
            <person name="Gnerre S."/>
            <person name="Gnirke A."/>
            <person name="Goyette A."/>
            <person name="Graham J."/>
            <person name="Grandbois E."/>
            <person name="Gyaltsen K."/>
            <person name="Hafez N."/>
            <person name="Hagopian D."/>
            <person name="Hagos B."/>
            <person name="Hall J."/>
            <person name="Hatcher B."/>
            <person name="Heller A."/>
            <person name="Higgins H."/>
            <person name="Honan T."/>
            <person name="Horn A."/>
            <person name="Houde N."/>
            <person name="Hughes L."/>
            <person name="Hulme W."/>
            <person name="Husby E."/>
            <person name="Iliev I."/>
            <person name="Jaffe D."/>
            <person name="Jones C."/>
            <person name="Kamal M."/>
            <person name="Kamat A."/>
            <person name="Kamvysselis M."/>
            <person name="Karlsson E."/>
            <person name="Kells C."/>
            <person name="Kieu A."/>
            <person name="Kisner P."/>
            <person name="Kodira C."/>
            <person name="Kulbokas E."/>
            <person name="Labutti K."/>
            <person name="Lama D."/>
            <person name="Landers T."/>
            <person name="Leger J."/>
            <person name="Levine S."/>
            <person name="Lewis D."/>
            <person name="Lewis T."/>
            <person name="Lindblad-toh K."/>
            <person name="Liu X."/>
            <person name="Lokyitsang T."/>
            <person name="Lokyitsang Y."/>
            <person name="Lucien O."/>
            <person name="Lui A."/>
            <person name="Ma L.J."/>
            <person name="Mabbitt R."/>
            <person name="Macdonald J."/>
            <person name="Maclean C."/>
            <person name="Major J."/>
            <person name="Manning J."/>
            <person name="Marabella R."/>
            <person name="Maru K."/>
            <person name="Matthews C."/>
            <person name="Mauceli E."/>
            <person name="Mccarthy M."/>
            <person name="Mcdonough S."/>
            <person name="Mcghee T."/>
            <person name="Meldrim J."/>
            <person name="Meneus L."/>
            <person name="Mesirov J."/>
            <person name="Mihalev A."/>
            <person name="Mihova T."/>
            <person name="Mikkelsen T."/>
            <person name="Mlenga V."/>
            <person name="Moru K."/>
            <person name="Mozes J."/>
            <person name="Mulrain L."/>
            <person name="Munson G."/>
            <person name="Naylor J."/>
            <person name="Newes C."/>
            <person name="Nguyen C."/>
            <person name="Nguyen N."/>
            <person name="Nguyen T."/>
            <person name="Nicol R."/>
            <person name="Nielsen C."/>
            <person name="Nizzari M."/>
            <person name="Norbu C."/>
            <person name="Norbu N."/>
            <person name="O'donnell P."/>
            <person name="Okoawo O."/>
            <person name="O'leary S."/>
            <person name="Omotosho B."/>
            <person name="O'neill K."/>
            <person name="Osman S."/>
            <person name="Parker S."/>
            <person name="Perrin D."/>
            <person name="Phunkhang P."/>
            <person name="Piqani B."/>
            <person name="Purcell S."/>
            <person name="Rachupka T."/>
            <person name="Ramasamy U."/>
            <person name="Rameau R."/>
            <person name="Ray V."/>
            <person name="Raymond C."/>
            <person name="Retta R."/>
            <person name="Richardson S."/>
            <person name="Rise C."/>
            <person name="Rodriguez J."/>
            <person name="Rogers J."/>
            <person name="Rogov P."/>
            <person name="Rutman M."/>
            <person name="Schupbach R."/>
            <person name="Seaman C."/>
            <person name="Settipalli S."/>
            <person name="Sharpe T."/>
            <person name="Sheridan J."/>
            <person name="Sherpa N."/>
            <person name="Shi J."/>
            <person name="Smirnov S."/>
            <person name="Smith C."/>
            <person name="Sougnez C."/>
            <person name="Spencer B."/>
            <person name="Stalker J."/>
            <person name="Stange-thomann N."/>
            <person name="Stavropoulos S."/>
            <person name="Stetson K."/>
            <person name="Stone C."/>
            <person name="Stone S."/>
            <person name="Stubbs M."/>
            <person name="Talamas J."/>
            <person name="Tchuinga P."/>
            <person name="Tenzing P."/>
            <person name="Tesfaye S."/>
            <person name="Theodore J."/>
            <person name="Thoulutsang Y."/>
            <person name="Topham K."/>
            <person name="Towey S."/>
            <person name="Tsamla T."/>
            <person name="Tsomo N."/>
            <person name="Vallee D."/>
            <person name="Vassiliev H."/>
            <person name="Venkataraman V."/>
            <person name="Vinson J."/>
            <person name="Vo A."/>
            <person name="Wade C."/>
            <person name="Wang S."/>
            <person name="Wangchuk T."/>
            <person name="Wangdi T."/>
            <person name="Whittaker C."/>
            <person name="Wilkinson J."/>
            <person name="Wu Y."/>
            <person name="Wyman D."/>
            <person name="Yadav S."/>
            <person name="Yang S."/>
            <person name="Yang X."/>
            <person name="Yeager S."/>
            <person name="Yee E."/>
            <person name="Young G."/>
            <person name="Zainoun J."/>
            <person name="Zembeck L."/>
            <person name="Zimmer A."/>
            <person name="Zody M."/>
            <person name="Lander E."/>
        </authorList>
    </citation>
    <scope>NUCLEOTIDE SEQUENCE [LARGE SCALE GENOMIC DNA]</scope>
</reference>
<keyword evidence="10" id="KW-1185">Reference proteome</keyword>
<evidence type="ECO:0000256" key="7">
    <source>
        <dbReference type="SAM" id="MobiDB-lite"/>
    </source>
</evidence>
<dbReference type="GO" id="GO:0007399">
    <property type="term" value="P:nervous system development"/>
    <property type="evidence" value="ECO:0007669"/>
    <property type="project" value="UniProtKB-ARBA"/>
</dbReference>
<feature type="compositionally biased region" description="Basic and acidic residues" evidence="7">
    <location>
        <begin position="31"/>
        <end position="40"/>
    </location>
</feature>
<comment type="subcellular location">
    <subcellularLocation>
        <location evidence="1">Nucleus</location>
    </subcellularLocation>
</comment>
<protein>
    <recommendedName>
        <fullName evidence="8">Prospero domain-containing protein</fullName>
    </recommendedName>
</protein>
<dbReference type="GO" id="GO:0005634">
    <property type="term" value="C:nucleus"/>
    <property type="evidence" value="ECO:0007669"/>
    <property type="project" value="UniProtKB-SubCell"/>
</dbReference>
<feature type="domain" description="Prospero" evidence="8">
    <location>
        <begin position="156"/>
        <end position="190"/>
    </location>
</feature>
<dbReference type="InterPro" id="IPR023082">
    <property type="entry name" value="Homeo_prospero_dom"/>
</dbReference>
<keyword evidence="4" id="KW-0371">Homeobox</keyword>
<evidence type="ECO:0000313" key="10">
    <source>
        <dbReference type="Proteomes" id="UP000007875"/>
    </source>
</evidence>
<feature type="region of interest" description="Disordered" evidence="7">
    <location>
        <begin position="1"/>
        <end position="40"/>
    </location>
</feature>